<keyword evidence="3" id="KW-1185">Reference proteome</keyword>
<reference evidence="2 3" key="1">
    <citation type="submission" date="2018-03" db="EMBL/GenBank/DDBJ databases">
        <title>Draft Genome Sequences of the Obligatory Marine Myxobacteria Enhygromyxa salina SWB005.</title>
        <authorList>
            <person name="Poehlein A."/>
            <person name="Moghaddam J.A."/>
            <person name="Harms H."/>
            <person name="Alanjari M."/>
            <person name="Koenig G.M."/>
            <person name="Daniel R."/>
            <person name="Schaeberle T.F."/>
        </authorList>
    </citation>
    <scope>NUCLEOTIDE SEQUENCE [LARGE SCALE GENOMIC DNA]</scope>
    <source>
        <strain evidence="2 3">SWB005</strain>
    </source>
</reference>
<dbReference type="EMBL" id="PVNK01000221">
    <property type="protein sequence ID" value="PRP92170.1"/>
    <property type="molecule type" value="Genomic_DNA"/>
</dbReference>
<evidence type="ECO:0000313" key="3">
    <source>
        <dbReference type="Proteomes" id="UP000237968"/>
    </source>
</evidence>
<organism evidence="2 3">
    <name type="scientific">Enhygromyxa salina</name>
    <dbReference type="NCBI Taxonomy" id="215803"/>
    <lineage>
        <taxon>Bacteria</taxon>
        <taxon>Pseudomonadati</taxon>
        <taxon>Myxococcota</taxon>
        <taxon>Polyangia</taxon>
        <taxon>Nannocystales</taxon>
        <taxon>Nannocystaceae</taxon>
        <taxon>Enhygromyxa</taxon>
    </lineage>
</organism>
<dbReference type="OrthoDB" id="5383182at2"/>
<gene>
    <name evidence="2" type="ORF">ENSA5_51170</name>
</gene>
<dbReference type="RefSeq" id="WP_106394354.1">
    <property type="nucleotide sequence ID" value="NZ_PVNK01000221.1"/>
</dbReference>
<accession>A0A2S9XHF6</accession>
<name>A0A2S9XHF6_9BACT</name>
<evidence type="ECO:0000313" key="2">
    <source>
        <dbReference type="EMBL" id="PRP92170.1"/>
    </source>
</evidence>
<dbReference type="InterPro" id="IPR041657">
    <property type="entry name" value="HTH_17"/>
</dbReference>
<dbReference type="InterPro" id="IPR009061">
    <property type="entry name" value="DNA-bd_dom_put_sf"/>
</dbReference>
<dbReference type="AlphaFoldDB" id="A0A2S9XHF6"/>
<feature type="domain" description="Helix-turn-helix" evidence="1">
    <location>
        <begin position="15"/>
        <end position="61"/>
    </location>
</feature>
<dbReference type="Proteomes" id="UP000237968">
    <property type="component" value="Unassembled WGS sequence"/>
</dbReference>
<comment type="caution">
    <text evidence="2">The sequence shown here is derived from an EMBL/GenBank/DDBJ whole genome shotgun (WGS) entry which is preliminary data.</text>
</comment>
<evidence type="ECO:0000259" key="1">
    <source>
        <dbReference type="Pfam" id="PF12728"/>
    </source>
</evidence>
<protein>
    <submittedName>
        <fullName evidence="2">Helix-turn-helix domain protein</fullName>
    </submittedName>
</protein>
<dbReference type="NCBIfam" id="TIGR01764">
    <property type="entry name" value="excise"/>
    <property type="match status" value="1"/>
</dbReference>
<dbReference type="InterPro" id="IPR010093">
    <property type="entry name" value="SinI_DNA-bd"/>
</dbReference>
<dbReference type="Gene3D" id="1.10.10.10">
    <property type="entry name" value="Winged helix-like DNA-binding domain superfamily/Winged helix DNA-binding domain"/>
    <property type="match status" value="1"/>
</dbReference>
<proteinExistence type="predicted"/>
<sequence length="64" mass="7401">MFESKAEFSELPEFLEATEVAALLRVNRNTVYEAVQRDEIPGVVRIGRVLRFRRDAIIAWIHDG</sequence>
<dbReference type="GO" id="GO:0003677">
    <property type="term" value="F:DNA binding"/>
    <property type="evidence" value="ECO:0007669"/>
    <property type="project" value="InterPro"/>
</dbReference>
<dbReference type="SUPFAM" id="SSF46955">
    <property type="entry name" value="Putative DNA-binding domain"/>
    <property type="match status" value="1"/>
</dbReference>
<dbReference type="InterPro" id="IPR036388">
    <property type="entry name" value="WH-like_DNA-bd_sf"/>
</dbReference>
<dbReference type="Pfam" id="PF12728">
    <property type="entry name" value="HTH_17"/>
    <property type="match status" value="1"/>
</dbReference>